<dbReference type="PANTHER" id="PTHR42928">
    <property type="entry name" value="TRICARBOXYLATE-BINDING PROTEIN"/>
    <property type="match status" value="1"/>
</dbReference>
<dbReference type="InterPro" id="IPR042100">
    <property type="entry name" value="Bug_dom1"/>
</dbReference>
<protein>
    <submittedName>
        <fullName evidence="3">Tripartite tricarboxylate transporter substrate binding protein</fullName>
    </submittedName>
</protein>
<evidence type="ECO:0000256" key="1">
    <source>
        <dbReference type="ARBA" id="ARBA00006987"/>
    </source>
</evidence>
<comment type="similarity">
    <text evidence="1">Belongs to the UPF0065 (bug) family.</text>
</comment>
<dbReference type="AlphaFoldDB" id="A0A9X1P2S1"/>
<dbReference type="RefSeq" id="WP_233721041.1">
    <property type="nucleotide sequence ID" value="NZ_JAJUWU010000020.1"/>
</dbReference>
<dbReference type="InterPro" id="IPR005064">
    <property type="entry name" value="BUG"/>
</dbReference>
<dbReference type="EMBL" id="JAJUWU010000020">
    <property type="protein sequence ID" value="MCE7030002.1"/>
    <property type="molecule type" value="Genomic_DNA"/>
</dbReference>
<dbReference type="CDD" id="cd07012">
    <property type="entry name" value="PBP2_Bug_TTT"/>
    <property type="match status" value="1"/>
</dbReference>
<keyword evidence="2" id="KW-0732">Signal</keyword>
<evidence type="ECO:0000313" key="4">
    <source>
        <dbReference type="Proteomes" id="UP001139035"/>
    </source>
</evidence>
<evidence type="ECO:0000313" key="3">
    <source>
        <dbReference type="EMBL" id="MCE7030002.1"/>
    </source>
</evidence>
<organism evidence="3 4">
    <name type="scientific">Jiella avicenniae</name>
    <dbReference type="NCBI Taxonomy" id="2907202"/>
    <lineage>
        <taxon>Bacteria</taxon>
        <taxon>Pseudomonadati</taxon>
        <taxon>Pseudomonadota</taxon>
        <taxon>Alphaproteobacteria</taxon>
        <taxon>Hyphomicrobiales</taxon>
        <taxon>Aurantimonadaceae</taxon>
        <taxon>Jiella</taxon>
    </lineage>
</organism>
<dbReference type="PANTHER" id="PTHR42928:SF5">
    <property type="entry name" value="BLR1237 PROTEIN"/>
    <property type="match status" value="1"/>
</dbReference>
<dbReference type="SUPFAM" id="SSF53850">
    <property type="entry name" value="Periplasmic binding protein-like II"/>
    <property type="match status" value="1"/>
</dbReference>
<reference evidence="3" key="1">
    <citation type="submission" date="2022-01" db="EMBL/GenBank/DDBJ databases">
        <title>Jiella avicenniae sp. nov., a novel endophytic bacterium isolated from bark of Avicennia marina.</title>
        <authorList>
            <person name="Tuo L."/>
        </authorList>
    </citation>
    <scope>NUCLEOTIDE SEQUENCE</scope>
    <source>
        <strain evidence="3">CBK1P-4</strain>
    </source>
</reference>
<dbReference type="Gene3D" id="3.40.190.150">
    <property type="entry name" value="Bordetella uptake gene, domain 1"/>
    <property type="match status" value="1"/>
</dbReference>
<gene>
    <name evidence="3" type="ORF">LZD57_18590</name>
</gene>
<feature type="chain" id="PRO_5040905749" evidence="2">
    <location>
        <begin position="27"/>
        <end position="328"/>
    </location>
</feature>
<comment type="caution">
    <text evidence="3">The sequence shown here is derived from an EMBL/GenBank/DDBJ whole genome shotgun (WGS) entry which is preliminary data.</text>
</comment>
<dbReference type="PIRSF" id="PIRSF017082">
    <property type="entry name" value="YflP"/>
    <property type="match status" value="1"/>
</dbReference>
<name>A0A9X1P2S1_9HYPH</name>
<dbReference type="Gene3D" id="3.40.190.10">
    <property type="entry name" value="Periplasmic binding protein-like II"/>
    <property type="match status" value="1"/>
</dbReference>
<sequence>MTLLKTTTLFAAAAAAAIWFAAPASAQDYPTKDIRLVVPWAAGGGTDGISRKVSAIAEKELGQTIYVENVDGGMSANGIMNVMSARPDGYTIGVLTYDSVITVPYQKLLPSYDLDKLQMIGRLTLEPDAIIVSKDSPYKSVDELIAAAKKEPGEIKVAVQNTGSRTHLAMLKFEKLTGTDLDLIAYPGGASPQKEAMLSGEVGIAVTSLGDFSNLIEEGDARGLVEFSDTPNPTYKDVPDAKSAGLDVQSGSFIIVAAPKKTPEDVVEKLATAYENALNGEEFQSWVSKVGVTPAWLGPQEATAFVKDEQDRIFAQFDSLKESGAISQ</sequence>
<feature type="signal peptide" evidence="2">
    <location>
        <begin position="1"/>
        <end position="26"/>
    </location>
</feature>
<dbReference type="Proteomes" id="UP001139035">
    <property type="component" value="Unassembled WGS sequence"/>
</dbReference>
<evidence type="ECO:0000256" key="2">
    <source>
        <dbReference type="SAM" id="SignalP"/>
    </source>
</evidence>
<keyword evidence="4" id="KW-1185">Reference proteome</keyword>
<dbReference type="Pfam" id="PF03401">
    <property type="entry name" value="TctC"/>
    <property type="match status" value="1"/>
</dbReference>
<proteinExistence type="inferred from homology"/>
<accession>A0A9X1P2S1</accession>